<feature type="region of interest" description="Disordered" evidence="1">
    <location>
        <begin position="606"/>
        <end position="671"/>
    </location>
</feature>
<dbReference type="AlphaFoldDB" id="A0AAD4Q7S0"/>
<organism evidence="2 3">
    <name type="scientific">Lactarius akahatsu</name>
    <dbReference type="NCBI Taxonomy" id="416441"/>
    <lineage>
        <taxon>Eukaryota</taxon>
        <taxon>Fungi</taxon>
        <taxon>Dikarya</taxon>
        <taxon>Basidiomycota</taxon>
        <taxon>Agaricomycotina</taxon>
        <taxon>Agaricomycetes</taxon>
        <taxon>Russulales</taxon>
        <taxon>Russulaceae</taxon>
        <taxon>Lactarius</taxon>
    </lineage>
</organism>
<reference evidence="2" key="1">
    <citation type="submission" date="2022-01" db="EMBL/GenBank/DDBJ databases">
        <title>Comparative genomics reveals a dynamic genome evolution in the ectomycorrhizal milk-cap (Lactarius) mushrooms.</title>
        <authorList>
            <consortium name="DOE Joint Genome Institute"/>
            <person name="Lebreton A."/>
            <person name="Tang N."/>
            <person name="Kuo A."/>
            <person name="LaButti K."/>
            <person name="Drula E."/>
            <person name="Barry K."/>
            <person name="Clum A."/>
            <person name="Lipzen A."/>
            <person name="Mousain D."/>
            <person name="Ng V."/>
            <person name="Wang R."/>
            <person name="Wang X."/>
            <person name="Dai Y."/>
            <person name="Henrissat B."/>
            <person name="Grigoriev I.V."/>
            <person name="Guerin-Laguette A."/>
            <person name="Yu F."/>
            <person name="Martin F.M."/>
        </authorList>
    </citation>
    <scope>NUCLEOTIDE SEQUENCE</scope>
    <source>
        <strain evidence="2">QP</strain>
    </source>
</reference>
<protein>
    <submittedName>
        <fullName evidence="2">Uncharacterized protein</fullName>
    </submittedName>
</protein>
<sequence length="981" mass="106623">MAAMAAHLEISSPPPSLQPPPSVSMPPQSYFEIVNSNLLRLGALTLEDFLRDPYQEPTAQENFLSNPLYHDAPVAPSPIVEDKDGESKPAQIPAPIFVLHQICSQTFGSIDALNYEIIEEEGKEKKRCILTITRPNGATRSYTSKPEFARKAAARAAAASVAVDMGAIEFIKYGSPDAVVKRGLVLAPLDAPGSVQAPLPTAAEEDPAVQEIEKCCIEWRAGRVKPRWIFLIDSKPTGKYGCALQIKLSLHLFRACSVDVDYATFEVAKAACAADAIAEGILDFIKFGNGQTAPAERRPFAPQEDEAQSAPPPIALTLQGFFEALPRPLPEPVDDKTVAEINAPGWLNTLIQSARGGKLELKFIWTTDTKLGTHGAVLRLTRPGEVRTYMVEPQFSKRADAKSAVCLAALAADVGAYVRGIGAAIEAKISSEARSLVFDCIFPLLLAEYGKFWPNKPPEIFEYTKDRDACGCILTLKLAGKPKEHEKRSWAVLAEYRNRNDAKVAVVQLAFEQGAIEFLRFNGEPPPEGYKVELPPPRESKKAKRKAPEAIDNEDGNPKKKPKLLSQTGQFLAAVGSSKLAVVATASSARPLSAVPMFVPRPGYVDSKPEPGELPDEPPMAVLPRRPAPAPPFQRTRELLPPRRAATEPSLHHSRSEPKGPHDHGVREHGRQYELGVGGARYDGPGVYAPDPYYAPPPAPLTEPWHARAPVPARSYPPEDDEYRRGAYHESVYAPPPGYGYDYGRHSRYTPPPPLPPEPAAHGYDLGWRSGYGDDGDGDYDFGEYAYARAPPAHRRSKQRSLPPLLSPPPPSPPPESTAAAPIPKPPRRVPPPPPSPPRVWQPGPHAPSMSAVAFSRGGAEVTMSAPPATLSSSSSSSSTTTPGSAYMLSQAPTPVLEPTNSKTCTSTCKEELIEFCKANGHPRPRFLHAPLDEGAVDPAAPRYKVWVVLGQERLELPTVYFKVEEGEEKVAKKVLQRLRA</sequence>
<dbReference type="PANTHER" id="PTHR45725:SF1">
    <property type="entry name" value="DISHEVELLED ASSOCIATED ACTIVATOR OF MORPHOGENESIS, ISOFORM D"/>
    <property type="match status" value="1"/>
</dbReference>
<feature type="region of interest" description="Disordered" evidence="1">
    <location>
        <begin position="709"/>
        <end position="885"/>
    </location>
</feature>
<dbReference type="EMBL" id="JAKELL010000068">
    <property type="protein sequence ID" value="KAH8985093.1"/>
    <property type="molecule type" value="Genomic_DNA"/>
</dbReference>
<name>A0AAD4Q7S0_9AGAM</name>
<feature type="region of interest" description="Disordered" evidence="1">
    <location>
        <begin position="527"/>
        <end position="563"/>
    </location>
</feature>
<evidence type="ECO:0000313" key="3">
    <source>
        <dbReference type="Proteomes" id="UP001201163"/>
    </source>
</evidence>
<dbReference type="PANTHER" id="PTHR45725">
    <property type="entry name" value="FORMIN HOMOLOGY 2 FAMILY MEMBER"/>
    <property type="match status" value="1"/>
</dbReference>
<feature type="compositionally biased region" description="Pro residues" evidence="1">
    <location>
        <begin position="823"/>
        <end position="840"/>
    </location>
</feature>
<comment type="caution">
    <text evidence="2">The sequence shown here is derived from an EMBL/GenBank/DDBJ whole genome shotgun (WGS) entry which is preliminary data.</text>
</comment>
<dbReference type="InterPro" id="IPR051425">
    <property type="entry name" value="Formin_Homology"/>
</dbReference>
<proteinExistence type="predicted"/>
<keyword evidence="3" id="KW-1185">Reference proteome</keyword>
<feature type="compositionally biased region" description="Pro residues" evidence="1">
    <location>
        <begin position="750"/>
        <end position="759"/>
    </location>
</feature>
<feature type="compositionally biased region" description="Basic and acidic residues" evidence="1">
    <location>
        <begin position="650"/>
        <end position="671"/>
    </location>
</feature>
<feature type="compositionally biased region" description="Low complexity" evidence="1">
    <location>
        <begin position="865"/>
        <end position="885"/>
    </location>
</feature>
<gene>
    <name evidence="2" type="ORF">EDB92DRAFT_1388261</name>
</gene>
<feature type="compositionally biased region" description="Pro residues" evidence="1">
    <location>
        <begin position="805"/>
        <end position="816"/>
    </location>
</feature>
<evidence type="ECO:0000313" key="2">
    <source>
        <dbReference type="EMBL" id="KAH8985093.1"/>
    </source>
</evidence>
<evidence type="ECO:0000256" key="1">
    <source>
        <dbReference type="SAM" id="MobiDB-lite"/>
    </source>
</evidence>
<accession>A0AAD4Q7S0</accession>
<dbReference type="Proteomes" id="UP001201163">
    <property type="component" value="Unassembled WGS sequence"/>
</dbReference>